<dbReference type="Proteomes" id="UP000712713">
    <property type="component" value="Unassembled WGS sequence"/>
</dbReference>
<sequence>MTTKTFIWGSCVSRDTFEFLPDSFELLGYVARQSWLSAGSRADVAIGELESKFQRKMTEGDLAGNALSRLSDNAGDIDLLLLDLCDERLGVVLLEGDAVVTRSVEKMTSGIQDQLDEAGHVLALGDPGHFERWRTAAARVRDELEAAGLLSKSLVLAVEWALMDSEAEPTPTSFGKSAFDMNQRFEAYYAELEALGFTLVNTGPTLADADHKWGRAAFHYHETTYEELVGQIVGKVRRPPAG</sequence>
<evidence type="ECO:0000313" key="1">
    <source>
        <dbReference type="EMBL" id="HJE51153.1"/>
    </source>
</evidence>
<accession>A0A921EMM1</accession>
<gene>
    <name evidence="1" type="ORF">K8V15_04125</name>
</gene>
<evidence type="ECO:0000313" key="2">
    <source>
        <dbReference type="Proteomes" id="UP000712713"/>
    </source>
</evidence>
<dbReference type="AlphaFoldDB" id="A0A921EMM1"/>
<reference evidence="1" key="1">
    <citation type="journal article" date="2021" name="PeerJ">
        <title>Extensive microbial diversity within the chicken gut microbiome revealed by metagenomics and culture.</title>
        <authorList>
            <person name="Gilroy R."/>
            <person name="Ravi A."/>
            <person name="Getino M."/>
            <person name="Pursley I."/>
            <person name="Horton D.L."/>
            <person name="Alikhan N.F."/>
            <person name="Baker D."/>
            <person name="Gharbi K."/>
            <person name="Hall N."/>
            <person name="Watson M."/>
            <person name="Adriaenssens E.M."/>
            <person name="Foster-Nyarko E."/>
            <person name="Jarju S."/>
            <person name="Secka A."/>
            <person name="Antonio M."/>
            <person name="Oren A."/>
            <person name="Chaudhuri R.R."/>
            <person name="La Ragione R."/>
            <person name="Hildebrand F."/>
            <person name="Pallen M.J."/>
        </authorList>
    </citation>
    <scope>NUCLEOTIDE SEQUENCE</scope>
    <source>
        <strain evidence="1">ChiGjej3B3-7470</strain>
    </source>
</reference>
<dbReference type="Pfam" id="PF19786">
    <property type="entry name" value="DUF6270"/>
    <property type="match status" value="1"/>
</dbReference>
<reference evidence="1" key="2">
    <citation type="submission" date="2021-09" db="EMBL/GenBank/DDBJ databases">
        <authorList>
            <person name="Gilroy R."/>
        </authorList>
    </citation>
    <scope>NUCLEOTIDE SEQUENCE</scope>
    <source>
        <strain evidence="1">ChiGjej3B3-7470</strain>
    </source>
</reference>
<comment type="caution">
    <text evidence="1">The sequence shown here is derived from an EMBL/GenBank/DDBJ whole genome shotgun (WGS) entry which is preliminary data.</text>
</comment>
<dbReference type="InterPro" id="IPR046237">
    <property type="entry name" value="DUF6270"/>
</dbReference>
<proteinExistence type="predicted"/>
<protein>
    <submittedName>
        <fullName evidence="1">DUF6270 domain-containing protein</fullName>
    </submittedName>
</protein>
<organism evidence="1 2">
    <name type="scientific">Tessaracoccus flavescens</name>
    <dbReference type="NCBI Taxonomy" id="399497"/>
    <lineage>
        <taxon>Bacteria</taxon>
        <taxon>Bacillati</taxon>
        <taxon>Actinomycetota</taxon>
        <taxon>Actinomycetes</taxon>
        <taxon>Propionibacteriales</taxon>
        <taxon>Propionibacteriaceae</taxon>
        <taxon>Tessaracoccus</taxon>
    </lineage>
</organism>
<name>A0A921EMM1_9ACTN</name>
<dbReference type="EMBL" id="DYZF01000098">
    <property type="protein sequence ID" value="HJE51153.1"/>
    <property type="molecule type" value="Genomic_DNA"/>
</dbReference>